<gene>
    <name evidence="1" type="primary">icmQ</name>
</gene>
<evidence type="ECO:0000313" key="1">
    <source>
        <dbReference type="EMBL" id="AAX56201.1"/>
    </source>
</evidence>
<dbReference type="AlphaFoldDB" id="Q49J75"/>
<organism evidence="1">
    <name type="scientific">Legionella fairfieldensis</name>
    <dbReference type="NCBI Taxonomy" id="45064"/>
    <lineage>
        <taxon>Bacteria</taxon>
        <taxon>Pseudomonadati</taxon>
        <taxon>Pseudomonadota</taxon>
        <taxon>Gammaproteobacteria</taxon>
        <taxon>Legionellales</taxon>
        <taxon>Legionellaceae</taxon>
        <taxon>Legionella</taxon>
    </lineage>
</organism>
<dbReference type="Pfam" id="PF09475">
    <property type="entry name" value="Dot_icm_IcmQ"/>
    <property type="match status" value="1"/>
</dbReference>
<dbReference type="Gene3D" id="3.20.170.50">
    <property type="entry name" value="Dot/Icm secretion system IcmQ, C-terminal domain"/>
    <property type="match status" value="1"/>
</dbReference>
<sequence length="191" mass="21991">MKEELTEQQTREILNAFDEALKNGPWEESNFLRVIGKSLREIRDNFASHLNGDEEIVKGDSSSVNPLAQRSDHRAIYVSLYSSEGNNLQAWERILANLPRQMISRPVYENEVSVQHLIKSKENKVNEAYVVIYINHADILPVPPDKILTDKFGNPLMNLKDRSLRLENIVQFVHLSGTYRYVKGRLIKNTS</sequence>
<dbReference type="EMBL" id="AY860653">
    <property type="protein sequence ID" value="AAX56201.1"/>
    <property type="molecule type" value="Genomic_DNA"/>
</dbReference>
<dbReference type="Gene3D" id="1.20.5.420">
    <property type="entry name" value="Immunoglobulin FC, subunit C"/>
    <property type="match status" value="1"/>
</dbReference>
<accession>Q49J75</accession>
<dbReference type="InterPro" id="IPR043089">
    <property type="entry name" value="Dot_Icm_IcmQ_C"/>
</dbReference>
<proteinExistence type="predicted"/>
<protein>
    <submittedName>
        <fullName evidence="1">IcmQ</fullName>
    </submittedName>
</protein>
<dbReference type="NCBIfam" id="TIGR02527">
    <property type="entry name" value="dot_icm_IcmQ"/>
    <property type="match status" value="1"/>
</dbReference>
<dbReference type="RefSeq" id="WP_028388111.1">
    <property type="nucleotide sequence ID" value="NZ_CAAAIZ010000008.1"/>
</dbReference>
<reference evidence="1" key="1">
    <citation type="journal article" date="2005" name="Proc. Natl. Acad. Sci. U.S.A.">
        <title>Coevolution between nonhomologous but functionally similar proteins and their conserved partners in the Legionella pathogenesis system.</title>
        <authorList>
            <person name="Feldman M."/>
            <person name="Zusman T."/>
            <person name="Hagag S."/>
            <person name="Segal G."/>
        </authorList>
    </citation>
    <scope>NUCLEOTIDE SEQUENCE</scope>
</reference>
<dbReference type="InterPro" id="IPR013365">
    <property type="entry name" value="Dot_Icm_IcmQ"/>
</dbReference>
<name>Q49J75_9GAMM</name>